<comment type="caution">
    <text evidence="2">The sequence shown here is derived from an EMBL/GenBank/DDBJ whole genome shotgun (WGS) entry which is preliminary data.</text>
</comment>
<evidence type="ECO:0000256" key="1">
    <source>
        <dbReference type="SAM" id="MobiDB-lite"/>
    </source>
</evidence>
<organism evidence="2 3">
    <name type="scientific">Gryllus longicercus</name>
    <dbReference type="NCBI Taxonomy" id="2509291"/>
    <lineage>
        <taxon>Eukaryota</taxon>
        <taxon>Metazoa</taxon>
        <taxon>Ecdysozoa</taxon>
        <taxon>Arthropoda</taxon>
        <taxon>Hexapoda</taxon>
        <taxon>Insecta</taxon>
        <taxon>Pterygota</taxon>
        <taxon>Neoptera</taxon>
        <taxon>Polyneoptera</taxon>
        <taxon>Orthoptera</taxon>
        <taxon>Ensifera</taxon>
        <taxon>Gryllidea</taxon>
        <taxon>Grylloidea</taxon>
        <taxon>Gryllidae</taxon>
        <taxon>Gryllinae</taxon>
        <taxon>Gryllus</taxon>
    </lineage>
</organism>
<evidence type="ECO:0000313" key="3">
    <source>
        <dbReference type="Proteomes" id="UP001378592"/>
    </source>
</evidence>
<dbReference type="EMBL" id="JAZDUA010000615">
    <property type="protein sequence ID" value="KAK7790546.1"/>
    <property type="molecule type" value="Genomic_DNA"/>
</dbReference>
<gene>
    <name evidence="2" type="ORF">R5R35_000945</name>
</gene>
<keyword evidence="3" id="KW-1185">Reference proteome</keyword>
<feature type="region of interest" description="Disordered" evidence="1">
    <location>
        <begin position="58"/>
        <end position="79"/>
    </location>
</feature>
<evidence type="ECO:0000313" key="2">
    <source>
        <dbReference type="EMBL" id="KAK7790546.1"/>
    </source>
</evidence>
<sequence>MEQNTGTMDTRFSQEKIDFQEQQLLNPPSSMASPDSTVRDDYTYTEMHCVAPQEYGLRKSEENNKLPESVKSVSPPGEANSIGYDGVDSTMDVDDCTSSDIDFNFNIAINYIMSEMESSDAVSNLCLKDYENSTIRKVLISTLISPDYLPVYTQFYGKNMFFILEFGYRVAETAMKLPVLNLADLIRAEFDIAFFTDEAKQGFLAFSEAEYAFLAGVNSATTPDETRMLLLRFLIDADASCVEEKCSTTEDLPQLIEFVVMINCLIHKTMVCTTQIRTYQLENLLTAARIVYENLRVFVDFLASCCSVVRHKMTKMHYI</sequence>
<dbReference type="AlphaFoldDB" id="A0AAN9VFN5"/>
<dbReference type="Proteomes" id="UP001378592">
    <property type="component" value="Unassembled WGS sequence"/>
</dbReference>
<name>A0AAN9VFN5_9ORTH</name>
<reference evidence="2 3" key="1">
    <citation type="submission" date="2024-03" db="EMBL/GenBank/DDBJ databases">
        <title>The genome assembly and annotation of the cricket Gryllus longicercus Weissman &amp; Gray.</title>
        <authorList>
            <person name="Szrajer S."/>
            <person name="Gray D."/>
            <person name="Ylla G."/>
        </authorList>
    </citation>
    <scope>NUCLEOTIDE SEQUENCE [LARGE SCALE GENOMIC DNA]</scope>
    <source>
        <strain evidence="2">DAG 2021-001</strain>
        <tissue evidence="2">Whole body minus gut</tissue>
    </source>
</reference>
<proteinExistence type="predicted"/>
<protein>
    <submittedName>
        <fullName evidence="2">Uncharacterized protein</fullName>
    </submittedName>
</protein>
<accession>A0AAN9VFN5</accession>